<gene>
    <name evidence="1" type="ORF">POPTR_007G124150v4</name>
</gene>
<protein>
    <submittedName>
        <fullName evidence="1">Uncharacterized protein</fullName>
    </submittedName>
</protein>
<reference evidence="1 2" key="1">
    <citation type="journal article" date="2006" name="Science">
        <title>The genome of black cottonwood, Populus trichocarpa (Torr. &amp; Gray).</title>
        <authorList>
            <person name="Tuskan G.A."/>
            <person name="Difazio S."/>
            <person name="Jansson S."/>
            <person name="Bohlmann J."/>
            <person name="Grigoriev I."/>
            <person name="Hellsten U."/>
            <person name="Putnam N."/>
            <person name="Ralph S."/>
            <person name="Rombauts S."/>
            <person name="Salamov A."/>
            <person name="Schein J."/>
            <person name="Sterck L."/>
            <person name="Aerts A."/>
            <person name="Bhalerao R.R."/>
            <person name="Bhalerao R.P."/>
            <person name="Blaudez D."/>
            <person name="Boerjan W."/>
            <person name="Brun A."/>
            <person name="Brunner A."/>
            <person name="Busov V."/>
            <person name="Campbell M."/>
            <person name="Carlson J."/>
            <person name="Chalot M."/>
            <person name="Chapman J."/>
            <person name="Chen G.L."/>
            <person name="Cooper D."/>
            <person name="Coutinho P.M."/>
            <person name="Couturier J."/>
            <person name="Covert S."/>
            <person name="Cronk Q."/>
            <person name="Cunningham R."/>
            <person name="Davis J."/>
            <person name="Degroeve S."/>
            <person name="Dejardin A."/>
            <person name="Depamphilis C."/>
            <person name="Detter J."/>
            <person name="Dirks B."/>
            <person name="Dubchak I."/>
            <person name="Duplessis S."/>
            <person name="Ehlting J."/>
            <person name="Ellis B."/>
            <person name="Gendler K."/>
            <person name="Goodstein D."/>
            <person name="Gribskov M."/>
            <person name="Grimwood J."/>
            <person name="Groover A."/>
            <person name="Gunter L."/>
            <person name="Hamberger B."/>
            <person name="Heinze B."/>
            <person name="Helariutta Y."/>
            <person name="Henrissat B."/>
            <person name="Holligan D."/>
            <person name="Holt R."/>
            <person name="Huang W."/>
            <person name="Islam-Faridi N."/>
            <person name="Jones S."/>
            <person name="Jones-Rhoades M."/>
            <person name="Jorgensen R."/>
            <person name="Joshi C."/>
            <person name="Kangasjarvi J."/>
            <person name="Karlsson J."/>
            <person name="Kelleher C."/>
            <person name="Kirkpatrick R."/>
            <person name="Kirst M."/>
            <person name="Kohler A."/>
            <person name="Kalluri U."/>
            <person name="Larimer F."/>
            <person name="Leebens-Mack J."/>
            <person name="Leple J.C."/>
            <person name="Locascio P."/>
            <person name="Lou Y."/>
            <person name="Lucas S."/>
            <person name="Martin F."/>
            <person name="Montanini B."/>
            <person name="Napoli C."/>
            <person name="Nelson D.R."/>
            <person name="Nelson C."/>
            <person name="Nieminen K."/>
            <person name="Nilsson O."/>
            <person name="Pereda V."/>
            <person name="Peter G."/>
            <person name="Philippe R."/>
            <person name="Pilate G."/>
            <person name="Poliakov A."/>
            <person name="Razumovskaya J."/>
            <person name="Richardson P."/>
            <person name="Rinaldi C."/>
            <person name="Ritland K."/>
            <person name="Rouze P."/>
            <person name="Ryaboy D."/>
            <person name="Schmutz J."/>
            <person name="Schrader J."/>
            <person name="Segerman B."/>
            <person name="Shin H."/>
            <person name="Siddiqui A."/>
            <person name="Sterky F."/>
            <person name="Terry A."/>
            <person name="Tsai C.J."/>
            <person name="Uberbacher E."/>
            <person name="Unneberg P."/>
            <person name="Vahala J."/>
            <person name="Wall K."/>
            <person name="Wessler S."/>
            <person name="Yang G."/>
            <person name="Yin T."/>
            <person name="Douglas C."/>
            <person name="Marra M."/>
            <person name="Sandberg G."/>
            <person name="Van de Peer Y."/>
            <person name="Rokhsar D."/>
        </authorList>
    </citation>
    <scope>NUCLEOTIDE SEQUENCE [LARGE SCALE GENOMIC DNA]</scope>
    <source>
        <strain evidence="2">cv. Nisqually</strain>
    </source>
</reference>
<accession>A0ACC0SR19</accession>
<evidence type="ECO:0000313" key="2">
    <source>
        <dbReference type="Proteomes" id="UP000006729"/>
    </source>
</evidence>
<dbReference type="EMBL" id="CM009296">
    <property type="protein sequence ID" value="KAI9391678.1"/>
    <property type="molecule type" value="Genomic_DNA"/>
</dbReference>
<comment type="caution">
    <text evidence="1">The sequence shown here is derived from an EMBL/GenBank/DDBJ whole genome shotgun (WGS) entry which is preliminary data.</text>
</comment>
<dbReference type="Proteomes" id="UP000006729">
    <property type="component" value="Chromosome 7"/>
</dbReference>
<keyword evidence="2" id="KW-1185">Reference proteome</keyword>
<proteinExistence type="predicted"/>
<organism evidence="1 2">
    <name type="scientific">Populus trichocarpa</name>
    <name type="common">Western balsam poplar</name>
    <name type="synonym">Populus balsamifera subsp. trichocarpa</name>
    <dbReference type="NCBI Taxonomy" id="3694"/>
    <lineage>
        <taxon>Eukaryota</taxon>
        <taxon>Viridiplantae</taxon>
        <taxon>Streptophyta</taxon>
        <taxon>Embryophyta</taxon>
        <taxon>Tracheophyta</taxon>
        <taxon>Spermatophyta</taxon>
        <taxon>Magnoliopsida</taxon>
        <taxon>eudicotyledons</taxon>
        <taxon>Gunneridae</taxon>
        <taxon>Pentapetalae</taxon>
        <taxon>rosids</taxon>
        <taxon>fabids</taxon>
        <taxon>Malpighiales</taxon>
        <taxon>Salicaceae</taxon>
        <taxon>Saliceae</taxon>
        <taxon>Populus</taxon>
    </lineage>
</organism>
<evidence type="ECO:0000313" key="1">
    <source>
        <dbReference type="EMBL" id="KAI9391678.1"/>
    </source>
</evidence>
<name>A0ACC0SR19_POPTR</name>
<sequence length="749" mass="82665">MADDTSVGSKRRITEIEEESLLQQQQKDHSCSFFSTFSPQGDSILSPTKAVQEEANHQDNPSPTSFKKVKSSCLTESDTSFREKQGVGFEENGVKFDFLNEKNVAFCGLVPGSSESGELDEKIESSGAKVKETENSVDGGLKKGEVEWSVDDAKEVKEKGKDFVGSECFEAEMGLGTDDNKESVKVKESGGESLLEAKKQLLEELEVGSIFKNKTSVDNNVDDFDTNVGVSGSLKGFGESVRRSLKFELIDDTVLIEPVSETETANGGANVAERNGKKNGKQGTDGKKEKRPRRRGKVATRGLETSEGQKKVTQVGEAQNRTIHVGEIRDRCATDGDQMKRKYSRVEMEALRFANIVEQRKLWRDVYTGLGYDVVEGYKDLASSKHQKNVCLNFNPLEPFGRKEPDILGEESSENVDDGLENMEGDGVQNVDLLNPACSSSIEGEGAATLLVEEYDEEDDSDDDYASIQRPAFAVEGEPDFDSGPPEDGLEYLRRVRWEAAHIPKVKVAKLDRSRVNKEQTVYMPQIPDIAKCPEYLLPSRQWEDVFLADFSELRLLFSQNDGPSTKISHKMQPAAIVHGSCSPQLSESVIVEKFNNLRTDEVQSYKQPDTSSSESIIDQLCMENREDRRSLTPSQHQTPEASSSDALCNYPTLPVILAMDSVARVSMLRRCIKLAETTDALSKNDCVWLFALCAAVDAPLDAGTCAALRGLLRKCASLRAGKSELDDEVIMLNILATISGRYFGQSES</sequence>